<dbReference type="AlphaFoldDB" id="K1TQT6"/>
<sequence length="40" mass="4634">MKEERNIITMNEFGNVVMPKDIQATAMSEWELCELFNVTA</sequence>
<gene>
    <name evidence="1" type="ORF">LEA_12216</name>
</gene>
<comment type="caution">
    <text evidence="1">The sequence shown here is derived from an EMBL/GenBank/DDBJ whole genome shotgun (WGS) entry which is preliminary data.</text>
</comment>
<reference evidence="1" key="1">
    <citation type="journal article" date="2013" name="Environ. Microbiol.">
        <title>Microbiota from the distal guts of lean and obese adolescents exhibit partial functional redundancy besides clear differences in community structure.</title>
        <authorList>
            <person name="Ferrer M."/>
            <person name="Ruiz A."/>
            <person name="Lanza F."/>
            <person name="Haange S.B."/>
            <person name="Oberbach A."/>
            <person name="Till H."/>
            <person name="Bargiela R."/>
            <person name="Campoy C."/>
            <person name="Segura M.T."/>
            <person name="Richter M."/>
            <person name="von Bergen M."/>
            <person name="Seifert J."/>
            <person name="Suarez A."/>
        </authorList>
    </citation>
    <scope>NUCLEOTIDE SEQUENCE</scope>
</reference>
<dbReference type="EMBL" id="AJWY01008264">
    <property type="protein sequence ID" value="EKC61706.1"/>
    <property type="molecule type" value="Genomic_DNA"/>
</dbReference>
<feature type="non-terminal residue" evidence="1">
    <location>
        <position position="40"/>
    </location>
</feature>
<protein>
    <submittedName>
        <fullName evidence="1">Uncharacterized protein</fullName>
    </submittedName>
</protein>
<name>K1TQT6_9ZZZZ</name>
<proteinExistence type="predicted"/>
<evidence type="ECO:0000313" key="1">
    <source>
        <dbReference type="EMBL" id="EKC61706.1"/>
    </source>
</evidence>
<accession>K1TQT6</accession>
<organism evidence="1">
    <name type="scientific">human gut metagenome</name>
    <dbReference type="NCBI Taxonomy" id="408170"/>
    <lineage>
        <taxon>unclassified sequences</taxon>
        <taxon>metagenomes</taxon>
        <taxon>organismal metagenomes</taxon>
    </lineage>
</organism>